<dbReference type="PANTHER" id="PTHR48111">
    <property type="entry name" value="REGULATOR OF RPOS"/>
    <property type="match status" value="1"/>
</dbReference>
<dbReference type="KEGG" id="sbg:SBG_3385"/>
<evidence type="ECO:0000256" key="12">
    <source>
        <dbReference type="PROSITE-ProRule" id="PRU01091"/>
    </source>
</evidence>
<keyword evidence="2" id="KW-0963">Cytoplasm</keyword>
<keyword evidence="6 12" id="KW-0238">DNA-binding</keyword>
<keyword evidence="3 11" id="KW-0597">Phosphoprotein</keyword>
<evidence type="ECO:0000256" key="9">
    <source>
        <dbReference type="ARBA" id="ARBA00059149"/>
    </source>
</evidence>
<evidence type="ECO:0000313" key="15">
    <source>
        <dbReference type="EMBL" id="CCC32433.1"/>
    </source>
</evidence>
<dbReference type="Gene3D" id="1.10.10.10">
    <property type="entry name" value="Winged helix-like DNA-binding domain superfamily/Winged helix DNA-binding domain"/>
    <property type="match status" value="1"/>
</dbReference>
<dbReference type="SUPFAM" id="SSF46894">
    <property type="entry name" value="C-terminal effector domain of the bipartite response regulators"/>
    <property type="match status" value="1"/>
</dbReference>
<dbReference type="PROSITE" id="PS50110">
    <property type="entry name" value="RESPONSE_REGULATORY"/>
    <property type="match status" value="1"/>
</dbReference>
<dbReference type="PROSITE" id="PS51755">
    <property type="entry name" value="OMPR_PHOB"/>
    <property type="match status" value="1"/>
</dbReference>
<feature type="DNA-binding region" description="OmpR/PhoB-type" evidence="12">
    <location>
        <begin position="151"/>
        <end position="246"/>
    </location>
</feature>
<dbReference type="EMBL" id="FR877557">
    <property type="protein sequence ID" value="CCC32433.1"/>
    <property type="molecule type" value="Genomic_DNA"/>
</dbReference>
<dbReference type="GO" id="GO:0006355">
    <property type="term" value="P:regulation of DNA-templated transcription"/>
    <property type="evidence" value="ECO:0007669"/>
    <property type="project" value="InterPro"/>
</dbReference>
<dbReference type="SMART" id="SM00448">
    <property type="entry name" value="REC"/>
    <property type="match status" value="1"/>
</dbReference>
<dbReference type="Pfam" id="PF00072">
    <property type="entry name" value="Response_reg"/>
    <property type="match status" value="1"/>
</dbReference>
<gene>
    <name evidence="15" type="primary">torR</name>
    <name evidence="15" type="ordered locus">SBG_3385</name>
</gene>
<dbReference type="Pfam" id="PF00486">
    <property type="entry name" value="Trans_reg_C"/>
    <property type="match status" value="1"/>
</dbReference>
<dbReference type="Gene3D" id="3.40.50.2300">
    <property type="match status" value="1"/>
</dbReference>
<dbReference type="AlphaFoldDB" id="A0A0K0HFN0"/>
<evidence type="ECO:0000256" key="7">
    <source>
        <dbReference type="ARBA" id="ARBA00023159"/>
    </source>
</evidence>
<dbReference type="eggNOG" id="COG0745">
    <property type="taxonomic scope" value="Bacteria"/>
</dbReference>
<dbReference type="Gene3D" id="6.10.250.690">
    <property type="match status" value="1"/>
</dbReference>
<dbReference type="NCBIfam" id="NF008034">
    <property type="entry name" value="PRK10766.1"/>
    <property type="match status" value="1"/>
</dbReference>
<dbReference type="GO" id="GO:0000976">
    <property type="term" value="F:transcription cis-regulatory region binding"/>
    <property type="evidence" value="ECO:0007669"/>
    <property type="project" value="TreeGrafter"/>
</dbReference>
<keyword evidence="7" id="KW-0010">Activator</keyword>
<dbReference type="InterPro" id="IPR036388">
    <property type="entry name" value="WH-like_DNA-bd_sf"/>
</dbReference>
<evidence type="ECO:0000256" key="2">
    <source>
        <dbReference type="ARBA" id="ARBA00022490"/>
    </source>
</evidence>
<dbReference type="SMART" id="SM00862">
    <property type="entry name" value="Trans_reg_C"/>
    <property type="match status" value="1"/>
</dbReference>
<evidence type="ECO:0000256" key="6">
    <source>
        <dbReference type="ARBA" id="ARBA00023125"/>
    </source>
</evidence>
<dbReference type="PANTHER" id="PTHR48111:SF58">
    <property type="entry name" value="TORCAD OPERON TRANSCRIPTIONAL REGULATORY PROTEIN TORR"/>
    <property type="match status" value="1"/>
</dbReference>
<dbReference type="CDD" id="cd17619">
    <property type="entry name" value="REC_OmpR_ArcA_TorR-like"/>
    <property type="match status" value="1"/>
</dbReference>
<dbReference type="InterPro" id="IPR001867">
    <property type="entry name" value="OmpR/PhoB-type_DNA-bd"/>
</dbReference>
<comment type="subcellular location">
    <subcellularLocation>
        <location evidence="1">Cytoplasm</location>
    </subcellularLocation>
</comment>
<protein>
    <recommendedName>
        <fullName evidence="10">TorCAD operon transcriptional regulatory protein TorR</fullName>
    </recommendedName>
</protein>
<name>A0A0K0HFN0_SALBC</name>
<dbReference type="InterPro" id="IPR039420">
    <property type="entry name" value="WalR-like"/>
</dbReference>
<evidence type="ECO:0000313" key="16">
    <source>
        <dbReference type="Proteomes" id="UP000000289"/>
    </source>
</evidence>
<comment type="function">
    <text evidence="9">Member of the two-component regulatory system TorS/TorR involved in the anaerobic utilization of trimethylamine-N-oxide (TMAO). Phosphorylated TorR activates the transcription of the torCAD operon by binding to four decameric boxes located in the torCAD promoter. Box1, 2 and 4 contain the DNA sequence 5'-CTGTTCATAT-3' and box3 contains the DNA sequence 5'-CCGTTCATCC-3'. Phosphorylated as well as unphosphorylated TorR negatively regulates its own expression by binding to box1 and 2.</text>
</comment>
<evidence type="ECO:0000256" key="10">
    <source>
        <dbReference type="ARBA" id="ARBA00070521"/>
    </source>
</evidence>
<dbReference type="InterPro" id="IPR011006">
    <property type="entry name" value="CheY-like_superfamily"/>
</dbReference>
<reference evidence="15 16" key="1">
    <citation type="journal article" date="2011" name="PLoS Pathog.">
        <title>Salmonella bongori provides insights into the evolution of the Salmonellae.</title>
        <authorList>
            <person name="Fookes M."/>
            <person name="Schroeder G.N."/>
            <person name="Langridge G.C."/>
            <person name="Blondel C.J."/>
            <person name="Mammina C."/>
            <person name="Connor T.R."/>
            <person name="Seth-Smith H."/>
            <person name="Vernikos G.S."/>
            <person name="Robinson K.S."/>
            <person name="Sanders M."/>
            <person name="Petty N.K."/>
            <person name="Kingsley R.A."/>
            <person name="Baumler A.J."/>
            <person name="Nuccio S.P."/>
            <person name="Contreras I."/>
            <person name="Santiviago C.A."/>
            <person name="Maskell D."/>
            <person name="Barrow P."/>
            <person name="Humphrey T."/>
            <person name="Nastasi A."/>
            <person name="Roberts M."/>
            <person name="Frankel G."/>
            <person name="Parkhill J."/>
            <person name="Dougan G."/>
            <person name="Thomson N.R."/>
        </authorList>
    </citation>
    <scope>NUCLEOTIDE SEQUENCE [LARGE SCALE GENOMIC DNA]</scope>
    <source>
        <strain evidence="16">ATCC 43975 / DSM 13772 / NCTC 12419</strain>
    </source>
</reference>
<feature type="modified residue" description="4-aspartylphosphate" evidence="11">
    <location>
        <position position="72"/>
    </location>
</feature>
<evidence type="ECO:0000256" key="4">
    <source>
        <dbReference type="ARBA" id="ARBA00023012"/>
    </source>
</evidence>
<evidence type="ECO:0000256" key="11">
    <source>
        <dbReference type="PROSITE-ProRule" id="PRU00169"/>
    </source>
</evidence>
<evidence type="ECO:0000259" key="14">
    <source>
        <dbReference type="PROSITE" id="PS51755"/>
    </source>
</evidence>
<dbReference type="CDD" id="cd00383">
    <property type="entry name" value="trans_reg_C"/>
    <property type="match status" value="1"/>
</dbReference>
<dbReference type="InterPro" id="IPR001789">
    <property type="entry name" value="Sig_transdc_resp-reg_receiver"/>
</dbReference>
<dbReference type="SUPFAM" id="SSF52172">
    <property type="entry name" value="CheY-like"/>
    <property type="match status" value="1"/>
</dbReference>
<dbReference type="FunFam" id="3.40.50.2300:FF:000006">
    <property type="entry name" value="Two-component system response regulator ArcA"/>
    <property type="match status" value="1"/>
</dbReference>
<dbReference type="GO" id="GO:0005829">
    <property type="term" value="C:cytosol"/>
    <property type="evidence" value="ECO:0007669"/>
    <property type="project" value="TreeGrafter"/>
</dbReference>
<keyword evidence="8" id="KW-0804">Transcription</keyword>
<organism evidence="15 16">
    <name type="scientific">Salmonella bongori (strain ATCC 43975 / DSM 13772 / NCTC 12419)</name>
    <dbReference type="NCBI Taxonomy" id="218493"/>
    <lineage>
        <taxon>Bacteria</taxon>
        <taxon>Pseudomonadati</taxon>
        <taxon>Pseudomonadota</taxon>
        <taxon>Gammaproteobacteria</taxon>
        <taxon>Enterobacterales</taxon>
        <taxon>Enterobacteriaceae</taxon>
        <taxon>Salmonella</taxon>
    </lineage>
</organism>
<feature type="domain" description="Response regulatory" evidence="13">
    <location>
        <begin position="23"/>
        <end position="136"/>
    </location>
</feature>
<evidence type="ECO:0000256" key="8">
    <source>
        <dbReference type="ARBA" id="ARBA00023163"/>
    </source>
</evidence>
<dbReference type="GO" id="GO:0000156">
    <property type="term" value="F:phosphorelay response regulator activity"/>
    <property type="evidence" value="ECO:0007669"/>
    <property type="project" value="TreeGrafter"/>
</dbReference>
<keyword evidence="5" id="KW-0805">Transcription regulation</keyword>
<dbReference type="Proteomes" id="UP000000289">
    <property type="component" value="Chromosome"/>
</dbReference>
<feature type="domain" description="OmpR/PhoB-type" evidence="14">
    <location>
        <begin position="151"/>
        <end position="246"/>
    </location>
</feature>
<keyword evidence="4" id="KW-0902">Two-component regulatory system</keyword>
<evidence type="ECO:0000256" key="5">
    <source>
        <dbReference type="ARBA" id="ARBA00023015"/>
    </source>
</evidence>
<dbReference type="FunFam" id="1.10.10.10:FF:000099">
    <property type="entry name" value="Two-component system response regulator TorR"/>
    <property type="match status" value="1"/>
</dbReference>
<evidence type="ECO:0000256" key="1">
    <source>
        <dbReference type="ARBA" id="ARBA00004496"/>
    </source>
</evidence>
<proteinExistence type="predicted"/>
<evidence type="ECO:0000256" key="3">
    <source>
        <dbReference type="ARBA" id="ARBA00022553"/>
    </source>
</evidence>
<dbReference type="GO" id="GO:0032993">
    <property type="term" value="C:protein-DNA complex"/>
    <property type="evidence" value="ECO:0007669"/>
    <property type="project" value="TreeGrafter"/>
</dbReference>
<sequence length="249" mass="28871">MNGIRQYMNRYEQKEIARRMSHHIVIVEDEPVTQARLQAYFEQEGYRVSVTDSGAGLRDIMEHEHISLILLDINLPDENGLMLTRSLRERSTVGIILVTGRCDQIDRIVGLEMGADDYVTKPLELRELVVRVKNLLWRIDLAHPTPQSVNENCYVFSGYCLNVMNHTLEYNGETIKLTRAEYELLLAFVTNPGKVLHRERLLRMLSARRVETPDLRTIDVLVRRLRHKITPELLVTQHGEGYFLASDVY</sequence>
<evidence type="ECO:0000259" key="13">
    <source>
        <dbReference type="PROSITE" id="PS50110"/>
    </source>
</evidence>
<accession>A0A0K0HFN0</accession>
<dbReference type="InterPro" id="IPR016032">
    <property type="entry name" value="Sig_transdc_resp-reg_C-effctor"/>
</dbReference>